<feature type="signal peptide" evidence="2">
    <location>
        <begin position="1"/>
        <end position="26"/>
    </location>
</feature>
<keyword evidence="2" id="KW-0732">Signal</keyword>
<gene>
    <name evidence="3" type="ORF">KOF26_02765</name>
</gene>
<protein>
    <submittedName>
        <fullName evidence="3">HupE/UreJ family protein</fullName>
    </submittedName>
</protein>
<evidence type="ECO:0000256" key="1">
    <source>
        <dbReference type="SAM" id="Phobius"/>
    </source>
</evidence>
<keyword evidence="1" id="KW-1133">Transmembrane helix</keyword>
<feature type="transmembrane region" description="Helical" evidence="1">
    <location>
        <begin position="271"/>
        <end position="289"/>
    </location>
</feature>
<feature type="transmembrane region" description="Helical" evidence="1">
    <location>
        <begin position="243"/>
        <end position="265"/>
    </location>
</feature>
<feature type="transmembrane region" description="Helical" evidence="1">
    <location>
        <begin position="331"/>
        <end position="356"/>
    </location>
</feature>
<sequence length="441" mass="49274">MSSNSVRRQLLLLLAALIFLCRPAAAHEIPVSATLQMFVKPEGQTLKVLVRVPLTTYVDGEYPRRPGDYVDLAKVDPSLRAAATITVVQPLKMYEGERALPEPRIVSTRLSLDSDRSFADYKSALAHVTGPPLPQETNIFWEQAKLDMLLEYPIRSDRSSFAMHAAFDRLAENLATAVQFIAPGGITRIYDLHGDAGLVKLNPSWTHAAWLFVKMGFHHILEGTDHLLFLFCLVIPFRRVRPLIPIVTAFTVAHSITLIASAYGLAPDALWFPPLIETLIALSIVYMALENIIVEQPARRWIITFFFGLVHGFGFSFVLRETLQFAGDHILSSLLAFNVGVEIGQLVMLLLFVPLLNLLFSRVVARRLGTIILSALVAHQAWHWMEDRFDALSQFPWPAITASGVLDALRWVTALVVLAALVWLVSLLMRRREQARGLSGQ</sequence>
<accession>A0ABS6BEP0</accession>
<feature type="chain" id="PRO_5046150589" evidence="2">
    <location>
        <begin position="27"/>
        <end position="441"/>
    </location>
</feature>
<organism evidence="3 4">
    <name type="scientific">Sphingomonas quercus</name>
    <dbReference type="NCBI Taxonomy" id="2842451"/>
    <lineage>
        <taxon>Bacteria</taxon>
        <taxon>Pseudomonadati</taxon>
        <taxon>Pseudomonadota</taxon>
        <taxon>Alphaproteobacteria</taxon>
        <taxon>Sphingomonadales</taxon>
        <taxon>Sphingomonadaceae</taxon>
        <taxon>Sphingomonas</taxon>
    </lineage>
</organism>
<dbReference type="Proteomes" id="UP000776276">
    <property type="component" value="Unassembled WGS sequence"/>
</dbReference>
<keyword evidence="4" id="KW-1185">Reference proteome</keyword>
<keyword evidence="1" id="KW-0812">Transmembrane</keyword>
<dbReference type="Pfam" id="PF13795">
    <property type="entry name" value="HupE_UreJ_2"/>
    <property type="match status" value="1"/>
</dbReference>
<dbReference type="InterPro" id="IPR032809">
    <property type="entry name" value="Put_HupE_UreJ"/>
</dbReference>
<dbReference type="RefSeq" id="WP_216319554.1">
    <property type="nucleotide sequence ID" value="NZ_JAHKRT010000001.1"/>
</dbReference>
<evidence type="ECO:0000313" key="4">
    <source>
        <dbReference type="Proteomes" id="UP000776276"/>
    </source>
</evidence>
<name>A0ABS6BEP0_9SPHN</name>
<feature type="transmembrane region" description="Helical" evidence="1">
    <location>
        <begin position="301"/>
        <end position="319"/>
    </location>
</feature>
<evidence type="ECO:0000256" key="2">
    <source>
        <dbReference type="SAM" id="SignalP"/>
    </source>
</evidence>
<evidence type="ECO:0000313" key="3">
    <source>
        <dbReference type="EMBL" id="MBU3076775.1"/>
    </source>
</evidence>
<proteinExistence type="predicted"/>
<feature type="transmembrane region" description="Helical" evidence="1">
    <location>
        <begin position="408"/>
        <end position="429"/>
    </location>
</feature>
<dbReference type="EMBL" id="JAHKRT010000001">
    <property type="protein sequence ID" value="MBU3076775.1"/>
    <property type="molecule type" value="Genomic_DNA"/>
</dbReference>
<keyword evidence="1" id="KW-0472">Membrane</keyword>
<comment type="caution">
    <text evidence="3">The sequence shown here is derived from an EMBL/GenBank/DDBJ whole genome shotgun (WGS) entry which is preliminary data.</text>
</comment>
<reference evidence="3 4" key="1">
    <citation type="submission" date="2021-06" db="EMBL/GenBank/DDBJ databases">
        <title>Sphingomonas sp. XMGL2, whole genome shotgun sequencing project.</title>
        <authorList>
            <person name="Zhao G."/>
            <person name="Shen L."/>
        </authorList>
    </citation>
    <scope>NUCLEOTIDE SEQUENCE [LARGE SCALE GENOMIC DNA]</scope>
    <source>
        <strain evidence="3 4">XMGL2</strain>
    </source>
</reference>
<feature type="transmembrane region" description="Helical" evidence="1">
    <location>
        <begin position="368"/>
        <end position="385"/>
    </location>
</feature>